<gene>
    <name evidence="1" type="ORF">HPB52_004324</name>
</gene>
<dbReference type="Proteomes" id="UP000821837">
    <property type="component" value="Chromosome 6"/>
</dbReference>
<evidence type="ECO:0000313" key="1">
    <source>
        <dbReference type="EMBL" id="KAH7946804.1"/>
    </source>
</evidence>
<keyword evidence="2" id="KW-1185">Reference proteome</keyword>
<reference evidence="1" key="2">
    <citation type="submission" date="2021-09" db="EMBL/GenBank/DDBJ databases">
        <authorList>
            <person name="Jia N."/>
            <person name="Wang J."/>
            <person name="Shi W."/>
            <person name="Du L."/>
            <person name="Sun Y."/>
            <person name="Zhan W."/>
            <person name="Jiang J."/>
            <person name="Wang Q."/>
            <person name="Zhang B."/>
            <person name="Ji P."/>
            <person name="Sakyi L.B."/>
            <person name="Cui X."/>
            <person name="Yuan T."/>
            <person name="Jiang B."/>
            <person name="Yang W."/>
            <person name="Lam T.T.-Y."/>
            <person name="Chang Q."/>
            <person name="Ding S."/>
            <person name="Wang X."/>
            <person name="Zhu J."/>
            <person name="Ruan X."/>
            <person name="Zhao L."/>
            <person name="Wei J."/>
            <person name="Que T."/>
            <person name="Du C."/>
            <person name="Cheng J."/>
            <person name="Dai P."/>
            <person name="Han X."/>
            <person name="Huang E."/>
            <person name="Gao Y."/>
            <person name="Liu J."/>
            <person name="Shao H."/>
            <person name="Ye R."/>
            <person name="Li L."/>
            <person name="Wei W."/>
            <person name="Wang X."/>
            <person name="Wang C."/>
            <person name="Huo Q."/>
            <person name="Li W."/>
            <person name="Guo W."/>
            <person name="Chen H."/>
            <person name="Chen S."/>
            <person name="Zhou L."/>
            <person name="Zhou L."/>
            <person name="Ni X."/>
            <person name="Tian J."/>
            <person name="Zhou Y."/>
            <person name="Sheng Y."/>
            <person name="Liu T."/>
            <person name="Pan Y."/>
            <person name="Xia L."/>
            <person name="Li J."/>
            <person name="Zhao F."/>
            <person name="Cao W."/>
        </authorList>
    </citation>
    <scope>NUCLEOTIDE SEQUENCE</scope>
    <source>
        <strain evidence="1">Rsan-2018</strain>
        <tissue evidence="1">Larvae</tissue>
    </source>
</reference>
<protein>
    <submittedName>
        <fullName evidence="1">Uncharacterized protein</fullName>
    </submittedName>
</protein>
<comment type="caution">
    <text evidence="1">The sequence shown here is derived from an EMBL/GenBank/DDBJ whole genome shotgun (WGS) entry which is preliminary data.</text>
</comment>
<accession>A0A9D4PLQ8</accession>
<name>A0A9D4PLQ8_RHISA</name>
<reference evidence="1" key="1">
    <citation type="journal article" date="2020" name="Cell">
        <title>Large-Scale Comparative Analyses of Tick Genomes Elucidate Their Genetic Diversity and Vector Capacities.</title>
        <authorList>
            <consortium name="Tick Genome and Microbiome Consortium (TIGMIC)"/>
            <person name="Jia N."/>
            <person name="Wang J."/>
            <person name="Shi W."/>
            <person name="Du L."/>
            <person name="Sun Y."/>
            <person name="Zhan W."/>
            <person name="Jiang J.F."/>
            <person name="Wang Q."/>
            <person name="Zhang B."/>
            <person name="Ji P."/>
            <person name="Bell-Sakyi L."/>
            <person name="Cui X.M."/>
            <person name="Yuan T.T."/>
            <person name="Jiang B.G."/>
            <person name="Yang W.F."/>
            <person name="Lam T.T."/>
            <person name="Chang Q.C."/>
            <person name="Ding S.J."/>
            <person name="Wang X.J."/>
            <person name="Zhu J.G."/>
            <person name="Ruan X.D."/>
            <person name="Zhao L."/>
            <person name="Wei J.T."/>
            <person name="Ye R.Z."/>
            <person name="Que T.C."/>
            <person name="Du C.H."/>
            <person name="Zhou Y.H."/>
            <person name="Cheng J.X."/>
            <person name="Dai P.F."/>
            <person name="Guo W.B."/>
            <person name="Han X.H."/>
            <person name="Huang E.J."/>
            <person name="Li L.F."/>
            <person name="Wei W."/>
            <person name="Gao Y.C."/>
            <person name="Liu J.Z."/>
            <person name="Shao H.Z."/>
            <person name="Wang X."/>
            <person name="Wang C.C."/>
            <person name="Yang T.C."/>
            <person name="Huo Q.B."/>
            <person name="Li W."/>
            <person name="Chen H.Y."/>
            <person name="Chen S.E."/>
            <person name="Zhou L.G."/>
            <person name="Ni X.B."/>
            <person name="Tian J.H."/>
            <person name="Sheng Y."/>
            <person name="Liu T."/>
            <person name="Pan Y.S."/>
            <person name="Xia L.Y."/>
            <person name="Li J."/>
            <person name="Zhao F."/>
            <person name="Cao W.C."/>
        </authorList>
    </citation>
    <scope>NUCLEOTIDE SEQUENCE</scope>
    <source>
        <strain evidence="1">Rsan-2018</strain>
    </source>
</reference>
<sequence>MQVCTYQCKPRPHVIRHMYWDAFRARCQHSATPDIKDLSQWTDQLLADLDAALDREIETHTTTLTRQQWEQVCSGLSNQLGCKQSRHLLCHLLHPTSVRSVTRQQLQHVIQAYPGDTSSLMADVAAKYLQLLPSHGLYPPLAS</sequence>
<evidence type="ECO:0000313" key="2">
    <source>
        <dbReference type="Proteomes" id="UP000821837"/>
    </source>
</evidence>
<organism evidence="1 2">
    <name type="scientific">Rhipicephalus sanguineus</name>
    <name type="common">Brown dog tick</name>
    <name type="synonym">Ixodes sanguineus</name>
    <dbReference type="NCBI Taxonomy" id="34632"/>
    <lineage>
        <taxon>Eukaryota</taxon>
        <taxon>Metazoa</taxon>
        <taxon>Ecdysozoa</taxon>
        <taxon>Arthropoda</taxon>
        <taxon>Chelicerata</taxon>
        <taxon>Arachnida</taxon>
        <taxon>Acari</taxon>
        <taxon>Parasitiformes</taxon>
        <taxon>Ixodida</taxon>
        <taxon>Ixodoidea</taxon>
        <taxon>Ixodidae</taxon>
        <taxon>Rhipicephalinae</taxon>
        <taxon>Rhipicephalus</taxon>
        <taxon>Rhipicephalus</taxon>
    </lineage>
</organism>
<proteinExistence type="predicted"/>
<dbReference type="AlphaFoldDB" id="A0A9D4PLQ8"/>
<dbReference type="EMBL" id="JABSTV010001252">
    <property type="protein sequence ID" value="KAH7946804.1"/>
    <property type="molecule type" value="Genomic_DNA"/>
</dbReference>